<sequence>MSTKLSGHSQTGEEAAESPSQRFPEVEYNQPQFSLYELPMATLSIGTKRYSIPSFYLQKYPLFEDMFLFEDLRLSGVPEDIGHTLVHFLYTGAYETIDSPLSERTSYVEREYQRSVQVYHACRKYGLPDLEALAEKHIEYFGKAMTTIELMNSTREAFFLLPENEIWLPEYVRKVLRREFVSVKSQPNIREIANNGTGKKSELFSIAVMAVVIDILYVHVQQCAKNHKGHLDSLEVEGDTEPEHVAASDAGTGKYYVWPEKPASAEADVAVNGLPVTPDESAVDDYLGSFAQAPICDPDDLKKFPTEDADQIPNSPPDDSADHPTEHPAEDLVPFSACHTVAFPANNARRTGWAGVPDKPFAYEPCYEEAAPEEPAPDEDVPEPLVYGDTVYEKAAADEPVLEEEAAPEEATAQEPVAEVITNQATSDSPLVPNSSLYVNWDVLSSKEQKKRIKKLRARGLPIPDKNGVISINLA</sequence>
<organism evidence="2 3">
    <name type="scientific">Penicillium antarcticum</name>
    <dbReference type="NCBI Taxonomy" id="416450"/>
    <lineage>
        <taxon>Eukaryota</taxon>
        <taxon>Fungi</taxon>
        <taxon>Dikarya</taxon>
        <taxon>Ascomycota</taxon>
        <taxon>Pezizomycotina</taxon>
        <taxon>Eurotiomycetes</taxon>
        <taxon>Eurotiomycetidae</taxon>
        <taxon>Eurotiales</taxon>
        <taxon>Aspergillaceae</taxon>
        <taxon>Penicillium</taxon>
    </lineage>
</organism>
<evidence type="ECO:0008006" key="4">
    <source>
        <dbReference type="Google" id="ProtNLM"/>
    </source>
</evidence>
<dbReference type="PANTHER" id="PTHR37538">
    <property type="entry name" value="BTB DOMAIN-CONTAINING PROTEIN"/>
    <property type="match status" value="1"/>
</dbReference>
<keyword evidence="3" id="KW-1185">Reference proteome</keyword>
<dbReference type="InterPro" id="IPR011333">
    <property type="entry name" value="SKP1/BTB/POZ_sf"/>
</dbReference>
<evidence type="ECO:0000313" key="3">
    <source>
        <dbReference type="Proteomes" id="UP000191672"/>
    </source>
</evidence>
<comment type="caution">
    <text evidence="2">The sequence shown here is derived from an EMBL/GenBank/DDBJ whole genome shotgun (WGS) entry which is preliminary data.</text>
</comment>
<protein>
    <recommendedName>
        <fullName evidence="4">BTB domain-containing protein</fullName>
    </recommendedName>
</protein>
<gene>
    <name evidence="2" type="ORF">PENANT_c234G11193</name>
</gene>
<dbReference type="Proteomes" id="UP000191672">
    <property type="component" value="Unassembled WGS sequence"/>
</dbReference>
<feature type="region of interest" description="Disordered" evidence="1">
    <location>
        <begin position="1"/>
        <end position="23"/>
    </location>
</feature>
<dbReference type="PANTHER" id="PTHR37538:SF1">
    <property type="entry name" value="BTB DOMAIN-CONTAINING PROTEIN"/>
    <property type="match status" value="1"/>
</dbReference>
<dbReference type="Gene3D" id="3.30.710.10">
    <property type="entry name" value="Potassium Channel Kv1.1, Chain A"/>
    <property type="match status" value="1"/>
</dbReference>
<accession>A0A1V6P7D1</accession>
<dbReference type="AlphaFoldDB" id="A0A1V6P7D1"/>
<feature type="compositionally biased region" description="Basic and acidic residues" evidence="1">
    <location>
        <begin position="320"/>
        <end position="330"/>
    </location>
</feature>
<evidence type="ECO:0000313" key="2">
    <source>
        <dbReference type="EMBL" id="OQD72677.1"/>
    </source>
</evidence>
<name>A0A1V6P7D1_9EURO</name>
<reference evidence="3" key="1">
    <citation type="journal article" date="2017" name="Nat. Microbiol.">
        <title>Global analysis of biosynthetic gene clusters reveals vast potential of secondary metabolite production in Penicillium species.</title>
        <authorList>
            <person name="Nielsen J.C."/>
            <person name="Grijseels S."/>
            <person name="Prigent S."/>
            <person name="Ji B."/>
            <person name="Dainat J."/>
            <person name="Nielsen K.F."/>
            <person name="Frisvad J.C."/>
            <person name="Workman M."/>
            <person name="Nielsen J."/>
        </authorList>
    </citation>
    <scope>NUCLEOTIDE SEQUENCE [LARGE SCALE GENOMIC DNA]</scope>
    <source>
        <strain evidence="3">IBT 31811</strain>
    </source>
</reference>
<feature type="compositionally biased region" description="Polar residues" evidence="1">
    <location>
        <begin position="1"/>
        <end position="12"/>
    </location>
</feature>
<evidence type="ECO:0000256" key="1">
    <source>
        <dbReference type="SAM" id="MobiDB-lite"/>
    </source>
</evidence>
<dbReference type="OrthoDB" id="3594103at2759"/>
<feature type="region of interest" description="Disordered" evidence="1">
    <location>
        <begin position="298"/>
        <end position="330"/>
    </location>
</feature>
<dbReference type="EMBL" id="MDYN01000234">
    <property type="protein sequence ID" value="OQD72677.1"/>
    <property type="molecule type" value="Genomic_DNA"/>
</dbReference>
<proteinExistence type="predicted"/>
<dbReference type="STRING" id="416450.A0A1V6P7D1"/>